<proteinExistence type="predicted"/>
<sequence>CYVCSKRWAATTCWEAGCRRSFHLPCAAEGGCVTQYFLEYRAFCSEHRPEQLVEVVPDKQTTCLICLEPVEDSKSYNTLVCPMCKNGWFHRGCIQGQALHDGITQLRCPLCRNTDDFRGEMLRLGIRIPFRLPDLDPEEEAELNYRHGRCDATRCLCPGGREWEDEEGPWQLLLCSSCAAEGTHRCCSQLEDSRETWECQSC</sequence>
<evidence type="ECO:0000259" key="6">
    <source>
        <dbReference type="PROSITE" id="PS51805"/>
    </source>
</evidence>
<dbReference type="InterPro" id="IPR051188">
    <property type="entry name" value="PHD-type_Zinc_Finger"/>
</dbReference>
<dbReference type="InterPro" id="IPR001841">
    <property type="entry name" value="Znf_RING"/>
</dbReference>
<evidence type="ECO:0000313" key="7">
    <source>
        <dbReference type="EMBL" id="NXS62209.1"/>
    </source>
</evidence>
<dbReference type="Pfam" id="PF26054">
    <property type="entry name" value="PHD_G2E3"/>
    <property type="match status" value="1"/>
</dbReference>
<evidence type="ECO:0000256" key="2">
    <source>
        <dbReference type="ARBA" id="ARBA00022771"/>
    </source>
</evidence>
<comment type="caution">
    <text evidence="7">The sequence shown here is derived from an EMBL/GenBank/DDBJ whole genome shotgun (WGS) entry which is preliminary data.</text>
</comment>
<dbReference type="InterPro" id="IPR019786">
    <property type="entry name" value="Zinc_finger_PHD-type_CS"/>
</dbReference>
<feature type="domain" description="PHD-type" evidence="6">
    <location>
        <begin position="1"/>
        <end position="48"/>
    </location>
</feature>
<keyword evidence="1" id="KW-0479">Metal-binding</keyword>
<dbReference type="PANTHER" id="PTHR12420">
    <property type="entry name" value="PHD FINGER PROTEIN"/>
    <property type="match status" value="1"/>
</dbReference>
<keyword evidence="2 4" id="KW-0863">Zinc-finger</keyword>
<feature type="domain" description="RING-type" evidence="5">
    <location>
        <begin position="63"/>
        <end position="112"/>
    </location>
</feature>
<protein>
    <submittedName>
        <fullName evidence="7">G2E3 ligase</fullName>
    </submittedName>
</protein>
<feature type="non-terminal residue" evidence="7">
    <location>
        <position position="202"/>
    </location>
</feature>
<dbReference type="PROSITE" id="PS01359">
    <property type="entry name" value="ZF_PHD_1"/>
    <property type="match status" value="2"/>
</dbReference>
<dbReference type="GO" id="GO:0016874">
    <property type="term" value="F:ligase activity"/>
    <property type="evidence" value="ECO:0007669"/>
    <property type="project" value="UniProtKB-KW"/>
</dbReference>
<keyword evidence="3" id="KW-0862">Zinc</keyword>
<dbReference type="InterPro" id="IPR034732">
    <property type="entry name" value="EPHD"/>
</dbReference>
<dbReference type="Proteomes" id="UP000520535">
    <property type="component" value="Unassembled WGS sequence"/>
</dbReference>
<reference evidence="7 8" key="1">
    <citation type="submission" date="2019-09" db="EMBL/GenBank/DDBJ databases">
        <title>Bird 10,000 Genomes (B10K) Project - Family phase.</title>
        <authorList>
            <person name="Zhang G."/>
        </authorList>
    </citation>
    <scope>NUCLEOTIDE SEQUENCE [LARGE SCALE GENOMIC DNA]</scope>
    <source>
        <strain evidence="7">B10K-DU-012-52</strain>
    </source>
</reference>
<organism evidence="7 8">
    <name type="scientific">Brachypteracias leptosomus</name>
    <name type="common">short-legged ground-roller</name>
    <dbReference type="NCBI Taxonomy" id="135165"/>
    <lineage>
        <taxon>Eukaryota</taxon>
        <taxon>Metazoa</taxon>
        <taxon>Chordata</taxon>
        <taxon>Craniata</taxon>
        <taxon>Vertebrata</taxon>
        <taxon>Euteleostomi</taxon>
        <taxon>Archelosauria</taxon>
        <taxon>Archosauria</taxon>
        <taxon>Dinosauria</taxon>
        <taxon>Saurischia</taxon>
        <taxon>Theropoda</taxon>
        <taxon>Coelurosauria</taxon>
        <taxon>Aves</taxon>
        <taxon>Neognathae</taxon>
        <taxon>Neoaves</taxon>
        <taxon>Telluraves</taxon>
        <taxon>Coraciimorphae</taxon>
        <taxon>Coraciiformes</taxon>
        <taxon>Brachypteraciidae</taxon>
        <taxon>Brachypteracias</taxon>
    </lineage>
</organism>
<dbReference type="GO" id="GO:0008270">
    <property type="term" value="F:zinc ion binding"/>
    <property type="evidence" value="ECO:0007669"/>
    <property type="project" value="UniProtKB-KW"/>
</dbReference>
<evidence type="ECO:0000259" key="5">
    <source>
        <dbReference type="PROSITE" id="PS50089"/>
    </source>
</evidence>
<evidence type="ECO:0000256" key="1">
    <source>
        <dbReference type="ARBA" id="ARBA00022723"/>
    </source>
</evidence>
<dbReference type="Gene3D" id="3.30.40.10">
    <property type="entry name" value="Zinc/RING finger domain, C3HC4 (zinc finger)"/>
    <property type="match status" value="3"/>
</dbReference>
<dbReference type="InterPro" id="IPR013083">
    <property type="entry name" value="Znf_RING/FYVE/PHD"/>
</dbReference>
<dbReference type="PROSITE" id="PS50089">
    <property type="entry name" value="ZF_RING_2"/>
    <property type="match status" value="1"/>
</dbReference>
<dbReference type="SUPFAM" id="SSF57903">
    <property type="entry name" value="FYVE/PHD zinc finger"/>
    <property type="match status" value="2"/>
</dbReference>
<dbReference type="Pfam" id="PF13771">
    <property type="entry name" value="zf-HC5HC2H"/>
    <property type="match status" value="1"/>
</dbReference>
<name>A0A7L2VY31_9AVES</name>
<dbReference type="InterPro" id="IPR059102">
    <property type="entry name" value="PHD_PHF7/G2E3-like"/>
</dbReference>
<dbReference type="AlphaFoldDB" id="A0A7L2VY31"/>
<evidence type="ECO:0000256" key="3">
    <source>
        <dbReference type="ARBA" id="ARBA00022833"/>
    </source>
</evidence>
<dbReference type="SMART" id="SM00184">
    <property type="entry name" value="RING"/>
    <property type="match status" value="1"/>
</dbReference>
<dbReference type="InterPro" id="IPR011011">
    <property type="entry name" value="Znf_FYVE_PHD"/>
</dbReference>
<evidence type="ECO:0000313" key="8">
    <source>
        <dbReference type="Proteomes" id="UP000520535"/>
    </source>
</evidence>
<dbReference type="PANTHER" id="PTHR12420:SF47">
    <property type="entry name" value="PHD FINGER PROTEIN 7"/>
    <property type="match status" value="1"/>
</dbReference>
<accession>A0A7L2VY31</accession>
<gene>
    <name evidence="7" type="primary">G2e3_1</name>
    <name evidence="7" type="ORF">BRALEP_R05845</name>
</gene>
<feature type="non-terminal residue" evidence="7">
    <location>
        <position position="1"/>
    </location>
</feature>
<evidence type="ECO:0000256" key="4">
    <source>
        <dbReference type="PROSITE-ProRule" id="PRU00175"/>
    </source>
</evidence>
<keyword evidence="8" id="KW-1185">Reference proteome</keyword>
<dbReference type="PROSITE" id="PS51805">
    <property type="entry name" value="EPHD"/>
    <property type="match status" value="1"/>
</dbReference>
<dbReference type="OrthoDB" id="512616at2759"/>
<dbReference type="EMBL" id="VYZX01028629">
    <property type="protein sequence ID" value="NXS62209.1"/>
    <property type="molecule type" value="Genomic_DNA"/>
</dbReference>
<keyword evidence="7" id="KW-0436">Ligase</keyword>
<dbReference type="GO" id="GO:0005634">
    <property type="term" value="C:nucleus"/>
    <property type="evidence" value="ECO:0007669"/>
    <property type="project" value="TreeGrafter"/>
</dbReference>